<dbReference type="InterPro" id="IPR013113">
    <property type="entry name" value="SIP_FAD-bd"/>
</dbReference>
<dbReference type="PROSITE" id="PS51384">
    <property type="entry name" value="FAD_FR"/>
    <property type="match status" value="1"/>
</dbReference>
<dbReference type="RefSeq" id="WP_105593577.1">
    <property type="nucleotide sequence ID" value="NZ_PDET01000010.1"/>
</dbReference>
<reference evidence="3 4" key="1">
    <citation type="submission" date="2017-10" db="EMBL/GenBank/DDBJ databases">
        <title>Draft genome of two endophytic bacteria isolated from 'guarana' Paullinia cupana (Mart.) Ducke.</title>
        <authorList>
            <person name="Siqueira K.A."/>
            <person name="Liotti R.G."/>
            <person name="Mendes T.A."/>
            <person name="Soares M.A."/>
        </authorList>
    </citation>
    <scope>NUCLEOTIDE SEQUENCE [LARGE SCALE GENOMIC DNA]</scope>
    <source>
        <strain evidence="3 4">342</strain>
    </source>
</reference>
<dbReference type="SUPFAM" id="SSF63380">
    <property type="entry name" value="Riboflavin synthase domain-like"/>
    <property type="match status" value="1"/>
</dbReference>
<proteinExistence type="inferred from homology"/>
<dbReference type="GO" id="GO:0016491">
    <property type="term" value="F:oxidoreductase activity"/>
    <property type="evidence" value="ECO:0007669"/>
    <property type="project" value="InterPro"/>
</dbReference>
<dbReference type="AlphaFoldDB" id="A0A2S9I9P0"/>
<organism evidence="3 4">
    <name type="scientific">Pantoea coffeiphila</name>
    <dbReference type="NCBI Taxonomy" id="1465635"/>
    <lineage>
        <taxon>Bacteria</taxon>
        <taxon>Pseudomonadati</taxon>
        <taxon>Pseudomonadota</taxon>
        <taxon>Gammaproteobacteria</taxon>
        <taxon>Enterobacterales</taxon>
        <taxon>Erwiniaceae</taxon>
        <taxon>Pantoea</taxon>
    </lineage>
</organism>
<gene>
    <name evidence="3" type="ORF">CQW29_15200</name>
</gene>
<evidence type="ECO:0000259" key="2">
    <source>
        <dbReference type="PROSITE" id="PS51384"/>
    </source>
</evidence>
<dbReference type="InterPro" id="IPR039374">
    <property type="entry name" value="SIP_fam"/>
</dbReference>
<dbReference type="InterPro" id="IPR007037">
    <property type="entry name" value="SIP_rossman_dom"/>
</dbReference>
<evidence type="ECO:0000313" key="4">
    <source>
        <dbReference type="Proteomes" id="UP000239181"/>
    </source>
</evidence>
<name>A0A2S9I9P0_9GAMM</name>
<dbReference type="OrthoDB" id="9814826at2"/>
<keyword evidence="4" id="KW-1185">Reference proteome</keyword>
<dbReference type="EMBL" id="PDET01000010">
    <property type="protein sequence ID" value="PRD14513.1"/>
    <property type="molecule type" value="Genomic_DNA"/>
</dbReference>
<sequence length="301" mass="33833">MAAQSYRLFNVVLARKQVLSPSMLCCVFSGEEVRQMKMDAPDQRIKLLLPPPSGKHFEPVDNGLTWWENMGKLAVEDRPIMRTYTIRHVNADAELPEMEVEFVMHGTEGPASAWALNAQPGDAMQIAAPNREYGQDSGGYEWNPHEQVKQGLVVADETALPAAKAILEQLSSWQNPPQLQVFLEVPERGDCVDLSQYAFADIHWLPRDASGASYGEALLSAVREHVRLPDSALAREDLREEAEGQLVWDRADHDDVRFHGWVAAESSAVKHLRRYLIGERGLAQDCISFMAYWSRGPRRKG</sequence>
<dbReference type="InterPro" id="IPR017927">
    <property type="entry name" value="FAD-bd_FR_type"/>
</dbReference>
<evidence type="ECO:0000313" key="3">
    <source>
        <dbReference type="EMBL" id="PRD14513.1"/>
    </source>
</evidence>
<comment type="caution">
    <text evidence="3">The sequence shown here is derived from an EMBL/GenBank/DDBJ whole genome shotgun (WGS) entry which is preliminary data.</text>
</comment>
<feature type="domain" description="FAD-binding FR-type" evidence="2">
    <location>
        <begin position="6"/>
        <end position="136"/>
    </location>
</feature>
<dbReference type="Pfam" id="PF04954">
    <property type="entry name" value="SIP"/>
    <property type="match status" value="1"/>
</dbReference>
<dbReference type="Pfam" id="PF08021">
    <property type="entry name" value="FAD_binding_9"/>
    <property type="match status" value="1"/>
</dbReference>
<dbReference type="PANTHER" id="PTHR30157">
    <property type="entry name" value="FERRIC REDUCTASE, NADPH-DEPENDENT"/>
    <property type="match status" value="1"/>
</dbReference>
<evidence type="ECO:0000256" key="1">
    <source>
        <dbReference type="ARBA" id="ARBA00035644"/>
    </source>
</evidence>
<dbReference type="PANTHER" id="PTHR30157:SF0">
    <property type="entry name" value="NADPH-DEPENDENT FERRIC-CHELATE REDUCTASE"/>
    <property type="match status" value="1"/>
</dbReference>
<dbReference type="InterPro" id="IPR039261">
    <property type="entry name" value="FNR_nucleotide-bd"/>
</dbReference>
<protein>
    <submittedName>
        <fullName evidence="3">NADPH-dependent ferric siderophore reductase</fullName>
    </submittedName>
</protein>
<dbReference type="Gene3D" id="2.40.30.10">
    <property type="entry name" value="Translation factors"/>
    <property type="match status" value="1"/>
</dbReference>
<dbReference type="Proteomes" id="UP000239181">
    <property type="component" value="Unassembled WGS sequence"/>
</dbReference>
<accession>A0A2S9I9P0</accession>
<dbReference type="Gene3D" id="3.40.50.80">
    <property type="entry name" value="Nucleotide-binding domain of ferredoxin-NADP reductase (FNR) module"/>
    <property type="match status" value="1"/>
</dbReference>
<dbReference type="CDD" id="cd06193">
    <property type="entry name" value="siderophore_interacting"/>
    <property type="match status" value="1"/>
</dbReference>
<comment type="similarity">
    <text evidence="1">Belongs to the SIP oxidoreductase family.</text>
</comment>
<dbReference type="InterPro" id="IPR017938">
    <property type="entry name" value="Riboflavin_synthase-like_b-brl"/>
</dbReference>